<feature type="compositionally biased region" description="Basic and acidic residues" evidence="1">
    <location>
        <begin position="7"/>
        <end position="19"/>
    </location>
</feature>
<proteinExistence type="predicted"/>
<dbReference type="eggNOG" id="ENOG502RYUN">
    <property type="taxonomic scope" value="Eukaryota"/>
</dbReference>
<dbReference type="HOGENOM" id="CLU_060790_0_0_1"/>
<feature type="transmembrane region" description="Helical" evidence="2">
    <location>
        <begin position="179"/>
        <end position="197"/>
    </location>
</feature>
<dbReference type="Proteomes" id="UP000016931">
    <property type="component" value="Unassembled WGS sequence"/>
</dbReference>
<organism evidence="4 5">
    <name type="scientific">Sphaerulina musiva (strain SO2202)</name>
    <name type="common">Poplar stem canker fungus</name>
    <name type="synonym">Septoria musiva</name>
    <dbReference type="NCBI Taxonomy" id="692275"/>
    <lineage>
        <taxon>Eukaryota</taxon>
        <taxon>Fungi</taxon>
        <taxon>Dikarya</taxon>
        <taxon>Ascomycota</taxon>
        <taxon>Pezizomycotina</taxon>
        <taxon>Dothideomycetes</taxon>
        <taxon>Dothideomycetidae</taxon>
        <taxon>Mycosphaerellales</taxon>
        <taxon>Mycosphaerellaceae</taxon>
        <taxon>Sphaerulina</taxon>
    </lineage>
</organism>
<protein>
    <recommendedName>
        <fullName evidence="3">Mitochondrial adapter protein MCP1 transmembrane domain-containing protein</fullName>
    </recommendedName>
</protein>
<feature type="transmembrane region" description="Helical" evidence="2">
    <location>
        <begin position="270"/>
        <end position="293"/>
    </location>
</feature>
<dbReference type="OMA" id="GWEAKGW"/>
<feature type="transmembrane region" description="Helical" evidence="2">
    <location>
        <begin position="77"/>
        <end position="97"/>
    </location>
</feature>
<name>M3D213_SPHMS</name>
<evidence type="ECO:0000259" key="3">
    <source>
        <dbReference type="Pfam" id="PF07950"/>
    </source>
</evidence>
<reference evidence="4 5" key="1">
    <citation type="journal article" date="2012" name="PLoS Pathog.">
        <title>Diverse lifestyles and strategies of plant pathogenesis encoded in the genomes of eighteen Dothideomycetes fungi.</title>
        <authorList>
            <person name="Ohm R.A."/>
            <person name="Feau N."/>
            <person name="Henrissat B."/>
            <person name="Schoch C.L."/>
            <person name="Horwitz B.A."/>
            <person name="Barry K.W."/>
            <person name="Condon B.J."/>
            <person name="Copeland A.C."/>
            <person name="Dhillon B."/>
            <person name="Glaser F."/>
            <person name="Hesse C.N."/>
            <person name="Kosti I."/>
            <person name="LaButti K."/>
            <person name="Lindquist E.A."/>
            <person name="Lucas S."/>
            <person name="Salamov A.A."/>
            <person name="Bradshaw R.E."/>
            <person name="Ciuffetti L."/>
            <person name="Hamelin R.C."/>
            <person name="Kema G.H.J."/>
            <person name="Lawrence C."/>
            <person name="Scott J.A."/>
            <person name="Spatafora J.W."/>
            <person name="Turgeon B.G."/>
            <person name="de Wit P.J.G.M."/>
            <person name="Zhong S."/>
            <person name="Goodwin S.B."/>
            <person name="Grigoriev I.V."/>
        </authorList>
    </citation>
    <scope>NUCLEOTIDE SEQUENCE [LARGE SCALE GENOMIC DNA]</scope>
    <source>
        <strain evidence="4 5">SO2202</strain>
    </source>
</reference>
<dbReference type="AlphaFoldDB" id="M3D213"/>
<gene>
    <name evidence="4" type="ORF">SEPMUDRAFT_68467</name>
</gene>
<dbReference type="GO" id="GO:0055088">
    <property type="term" value="P:lipid homeostasis"/>
    <property type="evidence" value="ECO:0007669"/>
    <property type="project" value="InterPro"/>
</dbReference>
<keyword evidence="2" id="KW-0812">Transmembrane</keyword>
<keyword evidence="2" id="KW-0472">Membrane</keyword>
<keyword evidence="5" id="KW-1185">Reference proteome</keyword>
<dbReference type="GO" id="GO:0005741">
    <property type="term" value="C:mitochondrial outer membrane"/>
    <property type="evidence" value="ECO:0007669"/>
    <property type="project" value="TreeGrafter"/>
</dbReference>
<evidence type="ECO:0000256" key="1">
    <source>
        <dbReference type="SAM" id="MobiDB-lite"/>
    </source>
</evidence>
<accession>M3D213</accession>
<feature type="transmembrane region" description="Helical" evidence="2">
    <location>
        <begin position="122"/>
        <end position="141"/>
    </location>
</feature>
<dbReference type="RefSeq" id="XP_016759268.1">
    <property type="nucleotide sequence ID" value="XM_016909822.1"/>
</dbReference>
<evidence type="ECO:0000313" key="4">
    <source>
        <dbReference type="EMBL" id="EMF11147.1"/>
    </source>
</evidence>
<dbReference type="PANTHER" id="PTHR38409">
    <property type="entry name" value="MDM10-COMPLEMENTING PROTEIN 1"/>
    <property type="match status" value="1"/>
</dbReference>
<feature type="domain" description="Mitochondrial adapter protein MCP1 transmembrane" evidence="3">
    <location>
        <begin position="185"/>
        <end position="296"/>
    </location>
</feature>
<feature type="region of interest" description="Disordered" evidence="1">
    <location>
        <begin position="1"/>
        <end position="56"/>
    </location>
</feature>
<evidence type="ECO:0000313" key="5">
    <source>
        <dbReference type="Proteomes" id="UP000016931"/>
    </source>
</evidence>
<dbReference type="GO" id="GO:0007005">
    <property type="term" value="P:mitochondrion organization"/>
    <property type="evidence" value="ECO:0007669"/>
    <property type="project" value="TreeGrafter"/>
</dbReference>
<dbReference type="InterPro" id="IPR012472">
    <property type="entry name" value="MCP1_TM"/>
</dbReference>
<dbReference type="GeneID" id="27906959"/>
<dbReference type="Pfam" id="PF07950">
    <property type="entry name" value="MCP1_TM"/>
    <property type="match status" value="1"/>
</dbReference>
<evidence type="ECO:0000256" key="2">
    <source>
        <dbReference type="SAM" id="Phobius"/>
    </source>
</evidence>
<keyword evidence="2" id="KW-1133">Transmembrane helix</keyword>
<sequence>MDDDISSLERLESGLHELEPIPTDTTSLYEASSSIDNDDNNDKKSRSRQPNATTTGLGLSQHSAIWYLTRVQKYSSYVFTAFAAMHITNTSLIPLLTQSVPASEPYLLLTRPYYQSPAVEPLMVALPLWGHILSGVAIRVIRRNQNAQRYGDAYSAENKQSFFTNTHKFWPKVSGTSKLGYIFVPLALGHIVLNRAVPQVYYKSGGGNIDLAYVSHAFAKHPIVSFAGFAALLGVGCFHFTWGFAKYFGWSPEQVTEFGARRELRKRRRWIVINAIAAAITGLWMAGSFGVVARHGEAPGWVGREYNEMYRMIPLIGRWL</sequence>
<feature type="transmembrane region" description="Helical" evidence="2">
    <location>
        <begin position="223"/>
        <end position="249"/>
    </location>
</feature>
<dbReference type="InterPro" id="IPR039960">
    <property type="entry name" value="MCP1"/>
</dbReference>
<dbReference type="EMBL" id="KB456266">
    <property type="protein sequence ID" value="EMF11147.1"/>
    <property type="molecule type" value="Genomic_DNA"/>
</dbReference>
<dbReference type="OrthoDB" id="10259513at2759"/>
<dbReference type="PANTHER" id="PTHR38409:SF1">
    <property type="entry name" value="MITOCHONDRIAL ADAPTER PROTEIN MCP1"/>
    <property type="match status" value="1"/>
</dbReference>